<evidence type="ECO:0000313" key="1">
    <source>
        <dbReference type="EMBL" id="KRR28340.1"/>
    </source>
</evidence>
<evidence type="ECO:0000313" key="2">
    <source>
        <dbReference type="Proteomes" id="UP000051660"/>
    </source>
</evidence>
<proteinExistence type="predicted"/>
<organism evidence="1 2">
    <name type="scientific">Bradyrhizobium lablabi</name>
    <dbReference type="NCBI Taxonomy" id="722472"/>
    <lineage>
        <taxon>Bacteria</taxon>
        <taxon>Pseudomonadati</taxon>
        <taxon>Pseudomonadota</taxon>
        <taxon>Alphaproteobacteria</taxon>
        <taxon>Hyphomicrobiales</taxon>
        <taxon>Nitrobacteraceae</taxon>
        <taxon>Bradyrhizobium</taxon>
    </lineage>
</organism>
<dbReference type="Proteomes" id="UP000051660">
    <property type="component" value="Unassembled WGS sequence"/>
</dbReference>
<reference evidence="1 2" key="1">
    <citation type="submission" date="2014-03" db="EMBL/GenBank/DDBJ databases">
        <title>Bradyrhizobium valentinum sp. nov., isolated from effective nodules of Lupinus mariae-josephae, a lupine endemic of basic-lime soils in Eastern Spain.</title>
        <authorList>
            <person name="Duran D."/>
            <person name="Rey L."/>
            <person name="Navarro A."/>
            <person name="Busquets A."/>
            <person name="Imperial J."/>
            <person name="Ruiz-Argueso T."/>
        </authorList>
    </citation>
    <scope>NUCLEOTIDE SEQUENCE [LARGE SCALE GENOMIC DNA]</scope>
    <source>
        <strain evidence="1 2">CCBAU 23086</strain>
    </source>
</reference>
<gene>
    <name evidence="1" type="ORF">CQ14_40715</name>
</gene>
<accession>A0A0R3N7G0</accession>
<name>A0A0R3N7G0_9BRAD</name>
<comment type="caution">
    <text evidence="1">The sequence shown here is derived from an EMBL/GenBank/DDBJ whole genome shotgun (WGS) entry which is preliminary data.</text>
</comment>
<protein>
    <submittedName>
        <fullName evidence="1">Uncharacterized protein</fullName>
    </submittedName>
</protein>
<dbReference type="EMBL" id="LLYB01000026">
    <property type="protein sequence ID" value="KRR28340.1"/>
    <property type="molecule type" value="Genomic_DNA"/>
</dbReference>
<sequence length="308" mass="33267">MTTINTLFDIQICLLSPLAKAGLLLTWQPRWEIPLKAIGAAILLALGLTPPAFAQVRDKAPNADRPLLATFCDAADIKGSACRRAKAYPGRKRCDVKLRPDRYSGKFLADGSTLLVVNYESGCEAHANDFGGSVIFEQKDGAAIFNGYQPGLQVSDCIIVARNDRQDRLICITGHIGQGHLESGVAEMVFARDFNKTIDMSLNYFVTGEDAVGAYGSNVVECKETSKYFGFARLGPGPGPDTVAVEIAHADKATIETACTKGFPKPKELFGELGPGEAYVPPGHEKKVRFVIDLTTSKAVPEAEFVKR</sequence>
<dbReference type="AlphaFoldDB" id="A0A0R3N7G0"/>